<evidence type="ECO:0000313" key="2">
    <source>
        <dbReference type="EMBL" id="JAD18022.1"/>
    </source>
</evidence>
<reference evidence="2" key="1">
    <citation type="submission" date="2014-09" db="EMBL/GenBank/DDBJ databases">
        <authorList>
            <person name="Magalhaes I.L.F."/>
            <person name="Oliveira U."/>
            <person name="Santos F.R."/>
            <person name="Vidigal T.H.D.A."/>
            <person name="Brescovit A.D."/>
            <person name="Santos A.J."/>
        </authorList>
    </citation>
    <scope>NUCLEOTIDE SEQUENCE</scope>
    <source>
        <tissue evidence="2">Shoot tissue taken approximately 20 cm above the soil surface</tissue>
    </source>
</reference>
<dbReference type="EMBL" id="GBRH01279873">
    <property type="protein sequence ID" value="JAD18022.1"/>
    <property type="molecule type" value="Transcribed_RNA"/>
</dbReference>
<sequence length="130" mass="14434">MWLLLPAPKAAARRWWSPSGSPLRSSLPRTPPPMAAGCRPSRSSLKLANPDTRSQRHPRIHCLGHESTPPQSDWSRGHPAPPSHVLDPEGKQLPPHLCSFLFSDAAQCRYVDFCELVAPTPPNLKSYSRK</sequence>
<feature type="compositionally biased region" description="Low complexity" evidence="1">
    <location>
        <begin position="14"/>
        <end position="28"/>
    </location>
</feature>
<name>A0A0A8Y2N0_ARUDO</name>
<evidence type="ECO:0000256" key="1">
    <source>
        <dbReference type="SAM" id="MobiDB-lite"/>
    </source>
</evidence>
<proteinExistence type="predicted"/>
<reference evidence="2" key="2">
    <citation type="journal article" date="2015" name="Data Brief">
        <title>Shoot transcriptome of the giant reed, Arundo donax.</title>
        <authorList>
            <person name="Barrero R.A."/>
            <person name="Guerrero F.D."/>
            <person name="Moolhuijzen P."/>
            <person name="Goolsby J.A."/>
            <person name="Tidwell J."/>
            <person name="Bellgard S.E."/>
            <person name="Bellgard M.I."/>
        </authorList>
    </citation>
    <scope>NUCLEOTIDE SEQUENCE</scope>
    <source>
        <tissue evidence="2">Shoot tissue taken approximately 20 cm above the soil surface</tissue>
    </source>
</reference>
<feature type="region of interest" description="Disordered" evidence="1">
    <location>
        <begin position="14"/>
        <end position="89"/>
    </location>
</feature>
<protein>
    <submittedName>
        <fullName evidence="2">Uncharacterized protein</fullName>
    </submittedName>
</protein>
<accession>A0A0A8Y2N0</accession>
<dbReference type="AlphaFoldDB" id="A0A0A8Y2N0"/>
<organism evidence="2">
    <name type="scientific">Arundo donax</name>
    <name type="common">Giant reed</name>
    <name type="synonym">Donax arundinaceus</name>
    <dbReference type="NCBI Taxonomy" id="35708"/>
    <lineage>
        <taxon>Eukaryota</taxon>
        <taxon>Viridiplantae</taxon>
        <taxon>Streptophyta</taxon>
        <taxon>Embryophyta</taxon>
        <taxon>Tracheophyta</taxon>
        <taxon>Spermatophyta</taxon>
        <taxon>Magnoliopsida</taxon>
        <taxon>Liliopsida</taxon>
        <taxon>Poales</taxon>
        <taxon>Poaceae</taxon>
        <taxon>PACMAD clade</taxon>
        <taxon>Arundinoideae</taxon>
        <taxon>Arundineae</taxon>
        <taxon>Arundo</taxon>
    </lineage>
</organism>